<dbReference type="AlphaFoldDB" id="A0A7Y6A1L3"/>
<keyword evidence="3" id="KW-1185">Reference proteome</keyword>
<comment type="caution">
    <text evidence="2">The sequence shown here is derived from an EMBL/GenBank/DDBJ whole genome shotgun (WGS) entry which is preliminary data.</text>
</comment>
<gene>
    <name evidence="2" type="ORF">HP550_09240</name>
</gene>
<evidence type="ECO:0000313" key="3">
    <source>
        <dbReference type="Proteomes" id="UP000565724"/>
    </source>
</evidence>
<dbReference type="Proteomes" id="UP000565724">
    <property type="component" value="Unassembled WGS sequence"/>
</dbReference>
<organism evidence="2 3">
    <name type="scientific">Cellulomonas humilata</name>
    <dbReference type="NCBI Taxonomy" id="144055"/>
    <lineage>
        <taxon>Bacteria</taxon>
        <taxon>Bacillati</taxon>
        <taxon>Actinomycetota</taxon>
        <taxon>Actinomycetes</taxon>
        <taxon>Micrococcales</taxon>
        <taxon>Cellulomonadaceae</taxon>
        <taxon>Cellulomonas</taxon>
    </lineage>
</organism>
<reference evidence="2 3" key="1">
    <citation type="submission" date="2020-05" db="EMBL/GenBank/DDBJ databases">
        <title>Genome Sequencing of Type Strains.</title>
        <authorList>
            <person name="Lemaire J.F."/>
            <person name="Inderbitzin P."/>
            <person name="Gregorio O.A."/>
            <person name="Collins S.B."/>
            <person name="Wespe N."/>
            <person name="Knight-Connoni V."/>
        </authorList>
    </citation>
    <scope>NUCLEOTIDE SEQUENCE [LARGE SCALE GENOMIC DNA]</scope>
    <source>
        <strain evidence="2 3">ATCC 25174</strain>
    </source>
</reference>
<proteinExistence type="predicted"/>
<feature type="domain" description="SAV-6107-like HEPN" evidence="1">
    <location>
        <begin position="37"/>
        <end position="133"/>
    </location>
</feature>
<accession>A0A7Y6A1L3</accession>
<name>A0A7Y6A1L3_9CELL</name>
<sequence>MDQQLEQHVTGEPGAGAPVPARALELLRRADAELLAAQFSSEPWEQLSHAHLAALRAGAAVVAARGTPSGRRAPRTVWSMLGVVAPELGSWSTYFAEAASLRSAVDAGRFELVGPERAEEAVCAAEDFVDAVRDLVHGGVDAVAGRTLRMRVPQAS</sequence>
<dbReference type="RefSeq" id="WP_175347401.1">
    <property type="nucleotide sequence ID" value="NZ_JABMCI010000062.1"/>
</dbReference>
<dbReference type="EMBL" id="JABMCI010000062">
    <property type="protein sequence ID" value="NUU17433.1"/>
    <property type="molecule type" value="Genomic_DNA"/>
</dbReference>
<evidence type="ECO:0000259" key="1">
    <source>
        <dbReference type="Pfam" id="PF18726"/>
    </source>
</evidence>
<dbReference type="InterPro" id="IPR040891">
    <property type="entry name" value="HEPN_SAV_6107"/>
</dbReference>
<protein>
    <submittedName>
        <fullName evidence="2">Colicin transporter</fullName>
    </submittedName>
</protein>
<dbReference type="Pfam" id="PF18726">
    <property type="entry name" value="HEPN_SAV_6107"/>
    <property type="match status" value="1"/>
</dbReference>
<evidence type="ECO:0000313" key="2">
    <source>
        <dbReference type="EMBL" id="NUU17433.1"/>
    </source>
</evidence>